<proteinExistence type="predicted"/>
<reference evidence="1" key="1">
    <citation type="submission" date="2022-09" db="EMBL/GenBank/DDBJ databases">
        <title>Complete genome sequence of Rossellomorea vietnamensis strain RL-WG62, a newly isolated PGPR with the potential for plant salinity stress alleviation.</title>
        <authorList>
            <person name="Ren L."/>
            <person name="Wang G."/>
            <person name="Hu H."/>
        </authorList>
    </citation>
    <scope>NUCLEOTIDE SEQUENCE</scope>
    <source>
        <strain evidence="1">RL-WG62</strain>
    </source>
</reference>
<evidence type="ECO:0000313" key="1">
    <source>
        <dbReference type="EMBL" id="UXH46381.1"/>
    </source>
</evidence>
<dbReference type="EMBL" id="CP104558">
    <property type="protein sequence ID" value="UXH46381.1"/>
    <property type="molecule type" value="Genomic_DNA"/>
</dbReference>
<dbReference type="Proteomes" id="UP001064027">
    <property type="component" value="Chromosome"/>
</dbReference>
<accession>A0ACD4CDA1</accession>
<name>A0ACD4CDA1_9BACI</name>
<keyword evidence="2" id="KW-1185">Reference proteome</keyword>
<gene>
    <name evidence="1" type="ORF">N5C46_10175</name>
</gene>
<protein>
    <submittedName>
        <fullName evidence="1">MFS transporter</fullName>
    </submittedName>
</protein>
<evidence type="ECO:0000313" key="2">
    <source>
        <dbReference type="Proteomes" id="UP001064027"/>
    </source>
</evidence>
<organism evidence="1 2">
    <name type="scientific">Rossellomorea vietnamensis</name>
    <dbReference type="NCBI Taxonomy" id="218284"/>
    <lineage>
        <taxon>Bacteria</taxon>
        <taxon>Bacillati</taxon>
        <taxon>Bacillota</taxon>
        <taxon>Bacilli</taxon>
        <taxon>Bacillales</taxon>
        <taxon>Bacillaceae</taxon>
        <taxon>Rossellomorea</taxon>
    </lineage>
</organism>
<sequence>MTEAAVKTQLNPESQEKKDSFKDLLAIKDYRFLIAGQFVSALGDGVYALSLIWAMKVLTGSSLLISLVLAAEVIPTILFGIFSGVLVDRGNQKRYMLVADICRGIAVLGLVALFWFDMLSPWMLIAAAAFTSSFDSFFIPAKSVAIRTIVPDHLITRAQSLSSTIQTVVGLGAPAIAGILLVYSLPTAFLFNALTFFISFFFILLIKEKGLSKRPTDKLSMKKFSLDLKTGLKTIISVPILRGMIIYLVLINFMLAPVAVLFPLFVKDASELAMVEIAFFIGILGGSLSINLFNRFRKIVPMVVGLVMILGSFGMLAFTDNFTLVLAVILIAGIGSPLVSIALQSLFLIKVPRELLGRSQSTMRVLLESSKPISLLLTGSLLVHFSINNLFLGISVFGGMIVLMMVLNPAIRKSS</sequence>